<dbReference type="PANTHER" id="PTHR46903">
    <property type="entry name" value="C2H2-TYPE DOMAIN-CONTAINING PROTEIN"/>
    <property type="match status" value="1"/>
</dbReference>
<reference evidence="1 2" key="1">
    <citation type="journal article" date="2023" name="Nucleic Acids Res.">
        <title>The hologenome of Daphnia magna reveals possible DNA methylation and microbiome-mediated evolution of the host genome.</title>
        <authorList>
            <person name="Chaturvedi A."/>
            <person name="Li X."/>
            <person name="Dhandapani V."/>
            <person name="Marshall H."/>
            <person name="Kissane S."/>
            <person name="Cuenca-Cambronero M."/>
            <person name="Asole G."/>
            <person name="Calvet F."/>
            <person name="Ruiz-Romero M."/>
            <person name="Marangio P."/>
            <person name="Guigo R."/>
            <person name="Rago D."/>
            <person name="Mirbahai L."/>
            <person name="Eastwood N."/>
            <person name="Colbourne J.K."/>
            <person name="Zhou J."/>
            <person name="Mallon E."/>
            <person name="Orsini L."/>
        </authorList>
    </citation>
    <scope>NUCLEOTIDE SEQUENCE [LARGE SCALE GENOMIC DNA]</scope>
    <source>
        <strain evidence="1">LRV0_1</strain>
    </source>
</reference>
<proteinExistence type="predicted"/>
<accession>A0ABR0ATY6</accession>
<evidence type="ECO:0000313" key="1">
    <source>
        <dbReference type="EMBL" id="KAK4028580.1"/>
    </source>
</evidence>
<sequence length="281" mass="31161">MFGSTVNPRKATVSQAPTDVGKITNIIQAEGSRGAIQGLVNHTKSLLDTACKLQQQFIDVVDDATVAKQYDIHLNYVQQVGLIQLQRQAPFTGFPQHMVARGLPLPTKIPQRNASCHSIASSSSSTFTPNPYQQESISSYVADAAREELQQLELAIRNNTTPDNERGESRVRRWVEGQQLRRQEDSAPDAWIDLYRDGRLHTNRREFSGTSSSIRAELGDFNGKALEWFSWIDLFRALVHDTPKSPAEKLAILQRHLRGDVLDVVYGLGGGESADAEALGH</sequence>
<gene>
    <name evidence="1" type="ORF">OUZ56_021585</name>
</gene>
<evidence type="ECO:0000313" key="2">
    <source>
        <dbReference type="Proteomes" id="UP001234178"/>
    </source>
</evidence>
<keyword evidence="2" id="KW-1185">Reference proteome</keyword>
<comment type="caution">
    <text evidence="1">The sequence shown here is derived from an EMBL/GenBank/DDBJ whole genome shotgun (WGS) entry which is preliminary data.</text>
</comment>
<name>A0ABR0ATY6_9CRUS</name>
<dbReference type="PANTHER" id="PTHR46903:SF1">
    <property type="entry name" value="CCHC-TYPE DOMAIN-CONTAINING PROTEIN"/>
    <property type="match status" value="1"/>
</dbReference>
<organism evidence="1 2">
    <name type="scientific">Daphnia magna</name>
    <dbReference type="NCBI Taxonomy" id="35525"/>
    <lineage>
        <taxon>Eukaryota</taxon>
        <taxon>Metazoa</taxon>
        <taxon>Ecdysozoa</taxon>
        <taxon>Arthropoda</taxon>
        <taxon>Crustacea</taxon>
        <taxon>Branchiopoda</taxon>
        <taxon>Diplostraca</taxon>
        <taxon>Cladocera</taxon>
        <taxon>Anomopoda</taxon>
        <taxon>Daphniidae</taxon>
        <taxon>Daphnia</taxon>
    </lineage>
</organism>
<protein>
    <submittedName>
        <fullName evidence="1">Uncharacterized protein</fullName>
    </submittedName>
</protein>
<dbReference type="EMBL" id="JAOYFB010000039">
    <property type="protein sequence ID" value="KAK4028580.1"/>
    <property type="molecule type" value="Genomic_DNA"/>
</dbReference>
<dbReference type="Proteomes" id="UP001234178">
    <property type="component" value="Unassembled WGS sequence"/>
</dbReference>